<dbReference type="Proteomes" id="UP000601435">
    <property type="component" value="Unassembled WGS sequence"/>
</dbReference>
<keyword evidence="1" id="KW-0175">Coiled coil</keyword>
<evidence type="ECO:0000259" key="3">
    <source>
        <dbReference type="Pfam" id="PF03372"/>
    </source>
</evidence>
<name>A0A813A9P2_9DINO</name>
<dbReference type="Pfam" id="PF03372">
    <property type="entry name" value="Exo_endo_phos"/>
    <property type="match status" value="1"/>
</dbReference>
<dbReference type="OrthoDB" id="418719at2759"/>
<feature type="compositionally biased region" description="Basic and acidic residues" evidence="2">
    <location>
        <begin position="303"/>
        <end position="312"/>
    </location>
</feature>
<feature type="region of interest" description="Disordered" evidence="2">
    <location>
        <begin position="247"/>
        <end position="271"/>
    </location>
</feature>
<feature type="region of interest" description="Disordered" evidence="2">
    <location>
        <begin position="554"/>
        <end position="580"/>
    </location>
</feature>
<evidence type="ECO:0000256" key="1">
    <source>
        <dbReference type="SAM" id="Coils"/>
    </source>
</evidence>
<feature type="compositionally biased region" description="Low complexity" evidence="2">
    <location>
        <begin position="561"/>
        <end position="573"/>
    </location>
</feature>
<dbReference type="PANTHER" id="PTHR47027:SF20">
    <property type="entry name" value="REVERSE TRANSCRIPTASE-LIKE PROTEIN WITH RNA-DIRECTED DNA POLYMERASE DOMAIN"/>
    <property type="match status" value="1"/>
</dbReference>
<feature type="region of interest" description="Disordered" evidence="2">
    <location>
        <begin position="1164"/>
        <end position="1192"/>
    </location>
</feature>
<feature type="domain" description="Endonuclease/exonuclease/phosphatase" evidence="3">
    <location>
        <begin position="1402"/>
        <end position="1564"/>
    </location>
</feature>
<gene>
    <name evidence="4" type="ORF">SNEC2469_LOCUS27215</name>
</gene>
<protein>
    <recommendedName>
        <fullName evidence="3">Endonuclease/exonuclease/phosphatase domain-containing protein</fullName>
    </recommendedName>
</protein>
<reference evidence="4" key="1">
    <citation type="submission" date="2021-02" db="EMBL/GenBank/DDBJ databases">
        <authorList>
            <person name="Dougan E. K."/>
            <person name="Rhodes N."/>
            <person name="Thang M."/>
            <person name="Chan C."/>
        </authorList>
    </citation>
    <scope>NUCLEOTIDE SEQUENCE</scope>
</reference>
<feature type="region of interest" description="Disordered" evidence="2">
    <location>
        <begin position="299"/>
        <end position="327"/>
    </location>
</feature>
<accession>A0A813A9P2</accession>
<feature type="compositionally biased region" description="Acidic residues" evidence="2">
    <location>
        <begin position="651"/>
        <end position="665"/>
    </location>
</feature>
<keyword evidence="5" id="KW-1185">Reference proteome</keyword>
<evidence type="ECO:0000313" key="4">
    <source>
        <dbReference type="EMBL" id="CAE7860237.1"/>
    </source>
</evidence>
<evidence type="ECO:0000256" key="2">
    <source>
        <dbReference type="SAM" id="MobiDB-lite"/>
    </source>
</evidence>
<feature type="region of interest" description="Disordered" evidence="2">
    <location>
        <begin position="29"/>
        <end position="81"/>
    </location>
</feature>
<proteinExistence type="predicted"/>
<organism evidence="4 5">
    <name type="scientific">Symbiodinium necroappetens</name>
    <dbReference type="NCBI Taxonomy" id="1628268"/>
    <lineage>
        <taxon>Eukaryota</taxon>
        <taxon>Sar</taxon>
        <taxon>Alveolata</taxon>
        <taxon>Dinophyceae</taxon>
        <taxon>Suessiales</taxon>
        <taxon>Symbiodiniaceae</taxon>
        <taxon>Symbiodinium</taxon>
    </lineage>
</organism>
<sequence>MGRGGRAQQERAQAEWAREWADPQSVRYWRGSWGRKDSAQETSFPRYDSTAWPTTEQSTKGKGKQQGSWDREPSPGGQLVPDMQELLNHTRRAEQRVRQLAKQKEAKAAQWKAYVAKIKKAYLEESQRHNKDLQRVTDDLSKAIVAQDEARERIRVMAYYLSEGIPPPVTGPREDTSWDEMMEQMQMERDQDGPRAVLERAMAAGREQKKGPVPMQTEPEGGRATPLPTAAPTSMPHFGTACPSTPPQRMVGPEASTPPEVDKPTYTKIPTRTTRTSEPYLASPGNTAAGTCGTHAGVGNSPDRMRHPEQRQADAPIGPPSDGGLAGKLAAKRAGTALKPFGTKAPKEAGIETVHQSKETHHVPVHHIPDGEEAAEGPDFLREPSPGDPETSSYQIPKAPNICIGGSGTEAEYSLSSHVRSSHCLRLGVLPSWGLCDDQSSCTRCPGAGGQVAILFDLTRVDPSCTLMCSFPIKDLDVQGELSTFVIAVAEVPSPATTGVKPHFLLLHHPSVHLPAVIALLGLSTPAAMRIGVHGGEREGDDIRIRENATLRLFAEERLDPTTPEDTSESSSSGQVEAHFSSDISPACGPVYGQAPEGCLEVECDLAVGYANWGEQPDLPPLPASLLDSTLPAGHSWNIGAEDGEHPAPDNEIEPPVPEDQDMEAEGPAAAPSFLLNALVYIPDYVPEVLEVRVDLPIGIRDFVDIVQQLRFADQVAGFPRLCPVTPQPLREMAVFVAAPTWLTDLVVVLMDCRLTQSGFFARTIPSRLNRESILVAAGFRHDDAISVHIDGRIRPLGIDERVALTHGHTIHFVPRYGDVPRCFELADMLLSPQGWDPEAPMPGIQSHLNSHFLILSDAGPFTLAITPRSFVDFKGVLAEAVGVAEHRLYTKVSVPQIKECFSAFGTAASPGGSGGLDRAREATRLLGGPWPFPPYRWPILIQEDETDPMHIDTDERFMIDISVYLLTPDYKAEHLPLTVQLPQTVQELEELVQTCREADRRVLFPTLIEVSPQPDPGWGIFLAVPAWTSQRVVICCDLSFFDGRIIAVSVSPLTDSFSLCASVGLAPRAEVDIFLPGAAAPLPPGGEVFLQSGTCVAFVRPGWLTVSSWNPWLPLDPIKQDLDQSAPVGWHTVFPQLPPHWTWTCWSAGQILVVAFAPDVPPRGRQLTSGPPCGDSFTSDPSAGTGPEDTKQTAFCQDIPVPGVTGGAVDLCYRAFLALAFATVAFPALLQGDIGLSMLACGSLLVHRHRFPAVLLYAFACSIATTGDAVLAVQIGAKYDAPTAVMQESAWDAESRAFFEAKVKVNSPPQGHLPCSYRSTSLVLHVMMYLLMGPLMASNVLGPSVFLGIKTAHLVFWDGQQARSHEGTPANELAEYSHGCGCKLKRHFDQSTGRHRLHCITVNVQSLAESQEASSPEDQSGFTGRARYLREQLQAMGVHVAALQEARSSVDTTYVSDSHVRFCTARDPKGNFGCELWFSRKIPFVSTAGTQAFFHPNDFLTVASGPRELLVRFSRAGTHILFVCIHAPVGGSPEREQWWKELRHRIRRFSRNALVFLAGDFNTGKGREPLTVKYDREALHTEAAFLGLKSGVRLRAGRVLAVLRGLAGFRSLQGLVQEMRVTKGALRHHIRQDINNRVRETAALAATSSKSDVVSRLRPLLGPPKRKVRQRRALHGICHPNGEPTQTPEEAEDVWIRHFAGIEDGEKIDPLQLVETCHLFQSEKDLDAYELTTDSLPTRTELEQSLRSTQTNRAIGLDKVPGEILHFAAGQVSVALFQLFLKVSMRAAEPIQFKGGALFAIWKGKSSATQCSAHRGILVSSTPGKSFHRVARQRAIPALQNIASDMQIGGLPHFPVTMASHFVRAFQEGCAQRKHSYGLLFLDLREAFYRVVRPLLTGTSFCDEAVAQVARSVRLPPGIMHELHKHLHDSSLPAAAGATDWASAQVCEAMQSTWFRFQGSDTVVKTGTGSRPGDNLADVCFSFIFARVLNDIRCEVKQAGHLPTVPWSEEMLCSLQTVDPGLRTKEALDATWMDDATFLVVADTAADLPGAMAITSKAVLDACVSRALLPNLDKGKTELIAHVVGAGSRGVRKDLFSLPDASLAIPCKLWEGASIRLVPTYQHLGGFIHHDASLVRELRHRVGAAWKAFNARKKRVFSSPTVSLQDKAILYESLILSILLHGAGSWRALSSAELSILEQAHFGMAFFMVRPLHTHEEALHLGGRQVLAILRLPTVETLLHVVGCTRADGILANVARALPPTASQMEARLYRASPGVFMPLRFMDTQNQAKVAERRLMRANFRKVLATASSWKQAILEGTMQNTFAPSLLCEIAEWIQEADLAAWLVPSPISKPPAYTTFRDASLILDFLDTASISVPVTSPVLDSTLVCVGTGSWTSSLGSLGPFHDTVFLISALGLLSWQDLPTAPVRPKALFQKLSRAILACDLFRLALRLWLSGIPTAFFFSSHDRIVPQPVRSLHLLDFVQLR</sequence>
<dbReference type="InterPro" id="IPR036691">
    <property type="entry name" value="Endo/exonu/phosph_ase_sf"/>
</dbReference>
<feature type="non-terminal residue" evidence="4">
    <location>
        <position position="2488"/>
    </location>
</feature>
<feature type="region of interest" description="Disordered" evidence="2">
    <location>
        <begin position="633"/>
        <end position="665"/>
    </location>
</feature>
<feature type="compositionally biased region" description="Polar residues" evidence="2">
    <location>
        <begin position="51"/>
        <end position="68"/>
    </location>
</feature>
<evidence type="ECO:0000313" key="5">
    <source>
        <dbReference type="Proteomes" id="UP000601435"/>
    </source>
</evidence>
<feature type="region of interest" description="Disordered" evidence="2">
    <location>
        <begin position="204"/>
        <end position="224"/>
    </location>
</feature>
<dbReference type="Gene3D" id="3.60.10.10">
    <property type="entry name" value="Endonuclease/exonuclease/phosphatase"/>
    <property type="match status" value="1"/>
</dbReference>
<comment type="caution">
    <text evidence="4">The sequence shown here is derived from an EMBL/GenBank/DDBJ whole genome shotgun (WGS) entry which is preliminary data.</text>
</comment>
<dbReference type="PANTHER" id="PTHR47027">
    <property type="entry name" value="REVERSE TRANSCRIPTASE DOMAIN-CONTAINING PROTEIN"/>
    <property type="match status" value="1"/>
</dbReference>
<dbReference type="SUPFAM" id="SSF56219">
    <property type="entry name" value="DNase I-like"/>
    <property type="match status" value="1"/>
</dbReference>
<feature type="region of interest" description="Disordered" evidence="2">
    <location>
        <begin position="369"/>
        <end position="398"/>
    </location>
</feature>
<dbReference type="InterPro" id="IPR005135">
    <property type="entry name" value="Endo/exonuclease/phosphatase"/>
</dbReference>
<feature type="coiled-coil region" evidence="1">
    <location>
        <begin position="83"/>
        <end position="110"/>
    </location>
</feature>
<dbReference type="GO" id="GO:0003824">
    <property type="term" value="F:catalytic activity"/>
    <property type="evidence" value="ECO:0007669"/>
    <property type="project" value="InterPro"/>
</dbReference>
<dbReference type="EMBL" id="CAJNJA010056864">
    <property type="protein sequence ID" value="CAE7860237.1"/>
    <property type="molecule type" value="Genomic_DNA"/>
</dbReference>